<dbReference type="PANTHER" id="PTHR44520">
    <property type="entry name" value="RESPONSE REGULATOR RCP1-RELATED"/>
    <property type="match status" value="1"/>
</dbReference>
<dbReference type="InterPro" id="IPR011006">
    <property type="entry name" value="CheY-like_superfamily"/>
</dbReference>
<dbReference type="PROSITE" id="PS50110">
    <property type="entry name" value="RESPONSE_REGULATORY"/>
    <property type="match status" value="1"/>
</dbReference>
<name>A0AA40T2G4_9NOST</name>
<evidence type="ECO:0000256" key="1">
    <source>
        <dbReference type="PROSITE-ProRule" id="PRU00169"/>
    </source>
</evidence>
<dbReference type="Pfam" id="PF00072">
    <property type="entry name" value="Response_reg"/>
    <property type="match status" value="1"/>
</dbReference>
<dbReference type="GO" id="GO:0000160">
    <property type="term" value="P:phosphorelay signal transduction system"/>
    <property type="evidence" value="ECO:0007669"/>
    <property type="project" value="InterPro"/>
</dbReference>
<gene>
    <name evidence="3" type="ORF">FNW02_28690</name>
</gene>
<dbReference type="InterPro" id="IPR052893">
    <property type="entry name" value="TCS_response_regulator"/>
</dbReference>
<dbReference type="SMART" id="SM00448">
    <property type="entry name" value="REC"/>
    <property type="match status" value="1"/>
</dbReference>
<feature type="modified residue" description="4-aspartylphosphate" evidence="1">
    <location>
        <position position="70"/>
    </location>
</feature>
<reference evidence="3" key="1">
    <citation type="submission" date="2019-07" db="EMBL/GenBank/DDBJ databases">
        <title>Toxilogical consequences of a new and cryptic species of cyanobacteria (Komarekiella delphini-convector) recovered from the epidermis of a bottlenose dolphin and 1500 ft. in the air.</title>
        <authorList>
            <person name="Brown A.O."/>
            <person name="Dvorak P."/>
            <person name="Villanueva C.D."/>
            <person name="Foss A.J."/>
            <person name="Garvey A.D."/>
            <person name="Gibson Q.A."/>
            <person name="Johansen J.R."/>
            <person name="Casamatta D.A."/>
        </authorList>
    </citation>
    <scope>NUCLEOTIDE SEQUENCE</scope>
    <source>
        <strain evidence="3">SJRDD-AB1</strain>
    </source>
</reference>
<dbReference type="Proteomes" id="UP001165986">
    <property type="component" value="Unassembled WGS sequence"/>
</dbReference>
<comment type="caution">
    <text evidence="3">The sequence shown here is derived from an EMBL/GenBank/DDBJ whole genome shotgun (WGS) entry which is preliminary data.</text>
</comment>
<evidence type="ECO:0000313" key="3">
    <source>
        <dbReference type="EMBL" id="MBD6619688.1"/>
    </source>
</evidence>
<evidence type="ECO:0000313" key="4">
    <source>
        <dbReference type="Proteomes" id="UP001165986"/>
    </source>
</evidence>
<keyword evidence="4" id="KW-1185">Reference proteome</keyword>
<dbReference type="AlphaFoldDB" id="A0AA40T2G4"/>
<proteinExistence type="predicted"/>
<keyword evidence="1" id="KW-0597">Phosphoprotein</keyword>
<organism evidence="3 4">
    <name type="scientific">Komarekiella delphini-convector SJRDD-AB1</name>
    <dbReference type="NCBI Taxonomy" id="2593771"/>
    <lineage>
        <taxon>Bacteria</taxon>
        <taxon>Bacillati</taxon>
        <taxon>Cyanobacteriota</taxon>
        <taxon>Cyanophyceae</taxon>
        <taxon>Nostocales</taxon>
        <taxon>Nostocaceae</taxon>
        <taxon>Komarekiella</taxon>
        <taxon>Komarekiella delphini-convector</taxon>
    </lineage>
</organism>
<dbReference type="Gene3D" id="3.40.50.2300">
    <property type="match status" value="1"/>
</dbReference>
<sequence length="165" mass="18541">MKGRQKTVTILMADDDEDDSMLVSEALAESQLSIEPYIVRNGEELMDYLYNRGRYADKSNAPRPDLILLDLNMPKKDGLEALRDIKSDPQLRRIPVVVLTTSGAEEDIDNTYDLGANSFIIKPVTFASLVEVMKTLGKYWFEIVKLPLEAVGENNGQQPNQSSFN</sequence>
<protein>
    <submittedName>
        <fullName evidence="3">Response regulator</fullName>
    </submittedName>
</protein>
<dbReference type="CDD" id="cd17557">
    <property type="entry name" value="REC_Rcp-like"/>
    <property type="match status" value="1"/>
</dbReference>
<accession>A0AA40T2G4</accession>
<evidence type="ECO:0000259" key="2">
    <source>
        <dbReference type="PROSITE" id="PS50110"/>
    </source>
</evidence>
<dbReference type="InterPro" id="IPR001789">
    <property type="entry name" value="Sig_transdc_resp-reg_receiver"/>
</dbReference>
<dbReference type="SUPFAM" id="SSF52172">
    <property type="entry name" value="CheY-like"/>
    <property type="match status" value="1"/>
</dbReference>
<dbReference type="EMBL" id="VJXY01000045">
    <property type="protein sequence ID" value="MBD6619688.1"/>
    <property type="molecule type" value="Genomic_DNA"/>
</dbReference>
<feature type="domain" description="Response regulatory" evidence="2">
    <location>
        <begin position="9"/>
        <end position="137"/>
    </location>
</feature>
<dbReference type="RefSeq" id="WP_191760878.1">
    <property type="nucleotide sequence ID" value="NZ_VJXY01000045.1"/>
</dbReference>